<dbReference type="SUPFAM" id="SSF48239">
    <property type="entry name" value="Terpenoid cyclases/Protein prenyltransferases"/>
    <property type="match status" value="1"/>
</dbReference>
<keyword evidence="3" id="KW-0460">Magnesium</keyword>
<evidence type="ECO:0000313" key="7">
    <source>
        <dbReference type="EMBL" id="QGN65611.1"/>
    </source>
</evidence>
<feature type="domain" description="Terpene synthase metal-binding" evidence="6">
    <location>
        <begin position="282"/>
        <end position="520"/>
    </location>
</feature>
<dbReference type="SFLD" id="SFLDS00005">
    <property type="entry name" value="Isoprenoid_Synthase_Type_I"/>
    <property type="match status" value="1"/>
</dbReference>
<dbReference type="InterPro" id="IPR034741">
    <property type="entry name" value="Terpene_cyclase-like_1_C"/>
</dbReference>
<dbReference type="GO" id="GO:0016102">
    <property type="term" value="P:diterpenoid biosynthetic process"/>
    <property type="evidence" value="ECO:0007669"/>
    <property type="project" value="InterPro"/>
</dbReference>
<dbReference type="Pfam" id="PF01397">
    <property type="entry name" value="Terpene_synth"/>
    <property type="match status" value="1"/>
</dbReference>
<proteinExistence type="evidence at transcript level"/>
<dbReference type="InterPro" id="IPR001906">
    <property type="entry name" value="Terpene_synth_N"/>
</dbReference>
<dbReference type="CDD" id="cd00684">
    <property type="entry name" value="Terpene_cyclase_plant_C1"/>
    <property type="match status" value="1"/>
</dbReference>
<accession>A0A6B8N7J0</accession>
<evidence type="ECO:0000256" key="2">
    <source>
        <dbReference type="ARBA" id="ARBA00022723"/>
    </source>
</evidence>
<dbReference type="PANTHER" id="PTHR31739:SF25">
    <property type="entry name" value="(E,E)-GERANYLLINALOOL SYNTHASE"/>
    <property type="match status" value="1"/>
</dbReference>
<protein>
    <submittedName>
        <fullName evidence="7">Terpene synthase 5</fullName>
        <ecNumber evidence="7">4.2.3.58</ecNumber>
    </submittedName>
</protein>
<name>A0A6B8N7J0_TAICR</name>
<dbReference type="EC" id="4.2.3.58" evidence="7"/>
<sequence length="577" mass="66885">MTTLDGDQISAAAAASIPDNAFNQWGDDFIQSMETPYGGSEYCERAETLVKDVKILLREMHTGDVDLIEQLEMVDALQCLGIDRYFDAEIKATLDCAYRSWDTSVGIRLGSKNVTRDMNATALGLRLLRLHRYDVSADVLESFKDKNGQFFTEDNNYNNTGEECVMRSMLNLLRASSVAFFGETVMKEVKVFSSAYLKNLSENSADMYRRSFLKEVEYALIYEWPRTFTRWEARNFIEIYELDDLRLKDKRILELAKLDFNILQFTYKMEMKYLSRWWANSGLSKLIATRERTIEYFLWGVSSTDEVKFSSSRITVAKVSTLATIMDDLFDDYATFEQLKLIKEAVVQGWDVSIVKNIPQSFKMCLEFVFQTVHELIDEANKIQGHDMMQFITKAWADYIEANLEQARWKTSGYIPTYNEYLNTATTSAAIGPILLHTILLAVPISGDDAIKKTFLNKSRFYELIWMCIRLIDDTRDFEDERRHGETASAISCYMRDHLECSEAEALNHITNLIEELHKELTWEYLNPNNALLDWEKICFNFNRGLQFIYIFGDGITYSHKEVKHQVFKVFVDPVDI</sequence>
<evidence type="ECO:0000259" key="6">
    <source>
        <dbReference type="Pfam" id="PF03936"/>
    </source>
</evidence>
<evidence type="ECO:0000259" key="5">
    <source>
        <dbReference type="Pfam" id="PF01397"/>
    </source>
</evidence>
<dbReference type="GO" id="GO:0010333">
    <property type="term" value="F:terpene synthase activity"/>
    <property type="evidence" value="ECO:0007669"/>
    <property type="project" value="InterPro"/>
</dbReference>
<dbReference type="InterPro" id="IPR008930">
    <property type="entry name" value="Terpenoid_cyclase/PrenylTrfase"/>
</dbReference>
<dbReference type="Gene3D" id="1.10.600.10">
    <property type="entry name" value="Farnesyl Diphosphate Synthase"/>
    <property type="match status" value="1"/>
</dbReference>
<dbReference type="PANTHER" id="PTHR31739">
    <property type="entry name" value="ENT-COPALYL DIPHOSPHATE SYNTHASE, CHLOROPLASTIC"/>
    <property type="match status" value="1"/>
</dbReference>
<dbReference type="SFLD" id="SFLDG01019">
    <property type="entry name" value="Terpene_Cyclase_Like_1_C_Termi"/>
    <property type="match status" value="1"/>
</dbReference>
<evidence type="ECO:0000256" key="1">
    <source>
        <dbReference type="ARBA" id="ARBA00001946"/>
    </source>
</evidence>
<dbReference type="InterPro" id="IPR044814">
    <property type="entry name" value="Terpene_cyclase_plant_C1"/>
</dbReference>
<dbReference type="Gene3D" id="1.50.10.130">
    <property type="entry name" value="Terpene synthase, N-terminal domain"/>
    <property type="match status" value="1"/>
</dbReference>
<dbReference type="EMBL" id="MK404542">
    <property type="protein sequence ID" value="QGN65611.1"/>
    <property type="molecule type" value="mRNA"/>
</dbReference>
<dbReference type="Pfam" id="PF03936">
    <property type="entry name" value="Terpene_synth_C"/>
    <property type="match status" value="1"/>
</dbReference>
<organism evidence="7">
    <name type="scientific">Taiwania cryptomerioides</name>
    <name type="common">Coffin tree</name>
    <dbReference type="NCBI Taxonomy" id="50187"/>
    <lineage>
        <taxon>Eukaryota</taxon>
        <taxon>Viridiplantae</taxon>
        <taxon>Streptophyta</taxon>
        <taxon>Embryophyta</taxon>
        <taxon>Tracheophyta</taxon>
        <taxon>Spermatophyta</taxon>
        <taxon>Pinopsida</taxon>
        <taxon>Pinidae</taxon>
        <taxon>Conifers II</taxon>
        <taxon>Cupressales</taxon>
        <taxon>Cupressaceae</taxon>
        <taxon>Taiwania</taxon>
    </lineage>
</organism>
<reference evidence="7" key="1">
    <citation type="submission" date="2019-01" db="EMBL/GenBank/DDBJ databases">
        <authorList>
            <person name="Ma L.-T."/>
            <person name="Chu F.-H."/>
        </authorList>
    </citation>
    <scope>NUCLEOTIDE SEQUENCE</scope>
    <source>
        <tissue evidence="7">Mature needles and cones</tissue>
    </source>
</reference>
<evidence type="ECO:0000256" key="4">
    <source>
        <dbReference type="ARBA" id="ARBA00023239"/>
    </source>
</evidence>
<dbReference type="AlphaFoldDB" id="A0A6B8N7J0"/>
<comment type="cofactor">
    <cofactor evidence="1">
        <name>Mg(2+)</name>
        <dbReference type="ChEBI" id="CHEBI:18420"/>
    </cofactor>
</comment>
<dbReference type="InterPro" id="IPR008949">
    <property type="entry name" value="Isoprenoid_synthase_dom_sf"/>
</dbReference>
<gene>
    <name evidence="7" type="primary">TPS5</name>
</gene>
<keyword evidence="4 7" id="KW-0456">Lyase</keyword>
<keyword evidence="2" id="KW-0479">Metal-binding</keyword>
<dbReference type="InterPro" id="IPR050148">
    <property type="entry name" value="Terpene_synthase-like"/>
</dbReference>
<dbReference type="SUPFAM" id="SSF48576">
    <property type="entry name" value="Terpenoid synthases"/>
    <property type="match status" value="1"/>
</dbReference>
<feature type="domain" description="Terpene synthase N-terminal" evidence="5">
    <location>
        <begin position="24"/>
        <end position="220"/>
    </location>
</feature>
<dbReference type="InterPro" id="IPR036965">
    <property type="entry name" value="Terpene_synth_N_sf"/>
</dbReference>
<dbReference type="InterPro" id="IPR005630">
    <property type="entry name" value="Terpene_synthase_metal-bd"/>
</dbReference>
<dbReference type="GO" id="GO:0000287">
    <property type="term" value="F:magnesium ion binding"/>
    <property type="evidence" value="ECO:0007669"/>
    <property type="project" value="InterPro"/>
</dbReference>
<evidence type="ECO:0000256" key="3">
    <source>
        <dbReference type="ARBA" id="ARBA00022842"/>
    </source>
</evidence>